<proteinExistence type="predicted"/>
<dbReference type="InterPro" id="IPR007111">
    <property type="entry name" value="NACHT_NTPase"/>
</dbReference>
<dbReference type="InterPro" id="IPR011041">
    <property type="entry name" value="Quinoprot_gluc/sorb_DH_b-prop"/>
</dbReference>
<dbReference type="InterPro" id="IPR001680">
    <property type="entry name" value="WD40_rpt"/>
</dbReference>
<evidence type="ECO:0000313" key="6">
    <source>
        <dbReference type="EMBL" id="CAE6432761.1"/>
    </source>
</evidence>
<dbReference type="InterPro" id="IPR020472">
    <property type="entry name" value="WD40_PAC1"/>
</dbReference>
<evidence type="ECO:0000256" key="1">
    <source>
        <dbReference type="ARBA" id="ARBA00022574"/>
    </source>
</evidence>
<feature type="domain" description="NACHT" evidence="5">
    <location>
        <begin position="338"/>
        <end position="487"/>
    </location>
</feature>
<dbReference type="PRINTS" id="PR00320">
    <property type="entry name" value="GPROTEINBRPT"/>
</dbReference>
<evidence type="ECO:0000259" key="5">
    <source>
        <dbReference type="PROSITE" id="PS50837"/>
    </source>
</evidence>
<dbReference type="EMBL" id="CAJMWR010001728">
    <property type="protein sequence ID" value="CAE6432761.1"/>
    <property type="molecule type" value="Genomic_DNA"/>
</dbReference>
<dbReference type="PANTHER" id="PTHR22847">
    <property type="entry name" value="WD40 REPEAT PROTEIN"/>
    <property type="match status" value="1"/>
</dbReference>
<dbReference type="InterPro" id="IPR056884">
    <property type="entry name" value="NPHP3-like_N"/>
</dbReference>
<dbReference type="InterPro" id="IPR019775">
    <property type="entry name" value="WD40_repeat_CS"/>
</dbReference>
<dbReference type="Gene3D" id="2.130.10.10">
    <property type="entry name" value="YVTN repeat-like/Quinoprotein amine dehydrogenase"/>
    <property type="match status" value="3"/>
</dbReference>
<evidence type="ECO:0000256" key="4">
    <source>
        <dbReference type="SAM" id="MobiDB-lite"/>
    </source>
</evidence>
<dbReference type="PROSITE" id="PS50837">
    <property type="entry name" value="NACHT"/>
    <property type="match status" value="1"/>
</dbReference>
<gene>
    <name evidence="6" type="ORF">RDB_LOCUS67235</name>
</gene>
<keyword evidence="1 3" id="KW-0853">WD repeat</keyword>
<protein>
    <recommendedName>
        <fullName evidence="5">NACHT domain-containing protein</fullName>
    </recommendedName>
</protein>
<feature type="compositionally biased region" description="Polar residues" evidence="4">
    <location>
        <begin position="76"/>
        <end position="88"/>
    </location>
</feature>
<dbReference type="PROSITE" id="PS50082">
    <property type="entry name" value="WD_REPEATS_2"/>
    <property type="match status" value="6"/>
</dbReference>
<feature type="repeat" description="WD" evidence="3">
    <location>
        <begin position="920"/>
        <end position="961"/>
    </location>
</feature>
<dbReference type="SUPFAM" id="SSF50978">
    <property type="entry name" value="WD40 repeat-like"/>
    <property type="match status" value="1"/>
</dbReference>
<sequence length="1327" mass="147087">KINDDDVPHVDIRDKMRCFGNISKNSKGFFSRLRENLRQPQRSNRARTPPNPEPFYLSSHSASSLRANVARGSEETPATASSTNNPKINSEPPRLTDSSVAPLTSLPIDKSTGVLETLNKDAHVAETEESAQIASTTVDLNEARQVQDPIWIALQTSLEMLRDNLDENSPLVPTIETLLLCLPRLEAWGRAEREYEELTRETTNASDSFRELVTVEKISLFPDNLSHSLLNLINKHLEEIKSRLESNGGDTEENSGEDQIVYYYRGVRDTFVKLEDNGRDILHKSLNNSRLGWLNHIEEAPFDALFGTEQVRRGCTEGTRTEVLSGLETWLFDPTSPGVYWMDGMPGIGKTAIAYTFCERMKRRRCLGASFFCDRNSEKCRDATRIIPTIAYQLALYSASFRSALFDVLGSNPEAASKTLTKQFDLLLNKPLQQAKGTMPKQVVIVIDALDECDNLDSIEGLLDLLLPESSGPGIPLKFLVTARPGGDIFVRMSLGVENQKAVAIHLHDISKAQVQADIKLHVKHQLRFVKSIEDSEIDQFVQRCGVLFLTAVSLLQFAAGETGYSKESFMSLIQNTPILTTLHTPIAKMYMDVLKSVLDDEGLEEDEVEDIRLVLNTVLLAQESVNVETIGMLAGIDEPRRVEHALLSLRSALNYSETSGLVSPLDSTFPEVMFDKSKSGSYHCDVTEQGHLLAQGCLAKMKEELRFNMCELDSSFIPDKEVKDIDSIIKAKISPSLGYACRHWADHLESTPNVANMLPLLGEFLFEQLLYWMEVLNLLQELTSGAASLLKLKQRLHGVACPPELTTLLDDAYAFVQKLSASSISYSTPHIYISSLQLCPRSSLVYRIYSKRIQSWLKPHGGPTESLDMKTSAHQSWNIGSGALSISYSLDGTRFAAGCENGTIAICDARDGSFLFHPLEGHTDWVRSVAFSPDGTLVLSASSDCTIRLWDVATGQPVPTSFDGHTHPVKSVAFSPSGKRFVSGSWDNTVRVWNTDGSSSTTMEGHKWGVNCVAFSPDDTSVASGANDFTIQVWDLTNEAPTPSTLQGHTNSVMSIAFTSDGTRLVSGSTDCTICVWSTDSKSLMSRFLQGCTHFVYSVAVSPDGSCIASGSADSTIRVWSINTGSLITGPWEHFNGVRALAFSPDGTRLLSGSHSEDIKVWNLDEKPKPADVRPYTGLYNKSFQKAFLEKALNEKMIRIRELHDEKLPLLPFQRQTPDSAMSIAWLLEATHLAYINEPLGATPTPGLEHQLPHMPNGWKWQSDGWLLNDKSQLLVWVSPDSGSCHLLGHSVKNSRAISFLSQNEDFIGRRWPGKKEMPVGARRQW</sequence>
<feature type="repeat" description="WD" evidence="3">
    <location>
        <begin position="963"/>
        <end position="1004"/>
    </location>
</feature>
<dbReference type="GO" id="GO:0005634">
    <property type="term" value="C:nucleus"/>
    <property type="evidence" value="ECO:0007669"/>
    <property type="project" value="TreeGrafter"/>
</dbReference>
<dbReference type="SUPFAM" id="SSF52540">
    <property type="entry name" value="P-loop containing nucleoside triphosphate hydrolases"/>
    <property type="match status" value="1"/>
</dbReference>
<dbReference type="Pfam" id="PF00400">
    <property type="entry name" value="WD40"/>
    <property type="match status" value="6"/>
</dbReference>
<dbReference type="SMART" id="SM00320">
    <property type="entry name" value="WD40"/>
    <property type="match status" value="7"/>
</dbReference>
<accession>A0A8H2XS56</accession>
<organism evidence="6 7">
    <name type="scientific">Rhizoctonia solani</name>
    <dbReference type="NCBI Taxonomy" id="456999"/>
    <lineage>
        <taxon>Eukaryota</taxon>
        <taxon>Fungi</taxon>
        <taxon>Dikarya</taxon>
        <taxon>Basidiomycota</taxon>
        <taxon>Agaricomycotina</taxon>
        <taxon>Agaricomycetes</taxon>
        <taxon>Cantharellales</taxon>
        <taxon>Ceratobasidiaceae</taxon>
        <taxon>Rhizoctonia</taxon>
    </lineage>
</organism>
<feature type="non-terminal residue" evidence="6">
    <location>
        <position position="1"/>
    </location>
</feature>
<evidence type="ECO:0000256" key="3">
    <source>
        <dbReference type="PROSITE-ProRule" id="PRU00221"/>
    </source>
</evidence>
<evidence type="ECO:0000313" key="7">
    <source>
        <dbReference type="Proteomes" id="UP000663840"/>
    </source>
</evidence>
<dbReference type="CDD" id="cd00200">
    <property type="entry name" value="WD40"/>
    <property type="match status" value="1"/>
</dbReference>
<dbReference type="InterPro" id="IPR036322">
    <property type="entry name" value="WD40_repeat_dom_sf"/>
</dbReference>
<dbReference type="PROSITE" id="PS00678">
    <property type="entry name" value="WD_REPEATS_1"/>
    <property type="match status" value="2"/>
</dbReference>
<dbReference type="Gene3D" id="3.40.50.300">
    <property type="entry name" value="P-loop containing nucleotide triphosphate hydrolases"/>
    <property type="match status" value="1"/>
</dbReference>
<feature type="repeat" description="WD" evidence="3">
    <location>
        <begin position="1004"/>
        <end position="1045"/>
    </location>
</feature>
<dbReference type="PROSITE" id="PS50294">
    <property type="entry name" value="WD_REPEATS_REGION"/>
    <property type="match status" value="6"/>
</dbReference>
<dbReference type="GO" id="GO:1990234">
    <property type="term" value="C:transferase complex"/>
    <property type="evidence" value="ECO:0007669"/>
    <property type="project" value="UniProtKB-ARBA"/>
</dbReference>
<reference evidence="6" key="1">
    <citation type="submission" date="2021-01" db="EMBL/GenBank/DDBJ databases">
        <authorList>
            <person name="Kaushik A."/>
        </authorList>
    </citation>
    <scope>NUCLEOTIDE SEQUENCE</scope>
    <source>
        <strain evidence="6">AG1-1A</strain>
    </source>
</reference>
<keyword evidence="2" id="KW-0677">Repeat</keyword>
<dbReference type="InterPro" id="IPR015943">
    <property type="entry name" value="WD40/YVTN_repeat-like_dom_sf"/>
</dbReference>
<feature type="region of interest" description="Disordered" evidence="4">
    <location>
        <begin position="37"/>
        <end position="106"/>
    </location>
</feature>
<feature type="repeat" description="WD" evidence="3">
    <location>
        <begin position="1047"/>
        <end position="1088"/>
    </location>
</feature>
<feature type="repeat" description="WD" evidence="3">
    <location>
        <begin position="1135"/>
        <end position="1166"/>
    </location>
</feature>
<dbReference type="InterPro" id="IPR027417">
    <property type="entry name" value="P-loop_NTPase"/>
</dbReference>
<comment type="caution">
    <text evidence="6">The sequence shown here is derived from an EMBL/GenBank/DDBJ whole genome shotgun (WGS) entry which is preliminary data.</text>
</comment>
<evidence type="ECO:0000256" key="2">
    <source>
        <dbReference type="ARBA" id="ARBA00022737"/>
    </source>
</evidence>
<dbReference type="SUPFAM" id="SSF50952">
    <property type="entry name" value="Soluble quinoprotein glucose dehydrogenase"/>
    <property type="match status" value="1"/>
</dbReference>
<dbReference type="PANTHER" id="PTHR22847:SF637">
    <property type="entry name" value="WD REPEAT DOMAIN 5B"/>
    <property type="match status" value="1"/>
</dbReference>
<dbReference type="Pfam" id="PF24883">
    <property type="entry name" value="NPHP3_N"/>
    <property type="match status" value="1"/>
</dbReference>
<feature type="repeat" description="WD" evidence="3">
    <location>
        <begin position="1090"/>
        <end position="1131"/>
    </location>
</feature>
<dbReference type="Proteomes" id="UP000663840">
    <property type="component" value="Unassembled WGS sequence"/>
</dbReference>
<name>A0A8H2XS56_9AGAM</name>